<accession>M0M6X2</accession>
<name>M0M6X2_9EURY</name>
<dbReference type="EMBL" id="AOMB01000013">
    <property type="protein sequence ID" value="EMA40120.1"/>
    <property type="molecule type" value="Genomic_DNA"/>
</dbReference>
<dbReference type="AlphaFoldDB" id="M0M6X2"/>
<dbReference type="InterPro" id="IPR011989">
    <property type="entry name" value="ARM-like"/>
</dbReference>
<evidence type="ECO:0000313" key="1">
    <source>
        <dbReference type="EMBL" id="EMA40120.1"/>
    </source>
</evidence>
<evidence type="ECO:0000313" key="2">
    <source>
        <dbReference type="Proteomes" id="UP000011566"/>
    </source>
</evidence>
<organism evidence="1 2">
    <name type="scientific">Halococcus hamelinensis 100A6</name>
    <dbReference type="NCBI Taxonomy" id="1132509"/>
    <lineage>
        <taxon>Archaea</taxon>
        <taxon>Methanobacteriati</taxon>
        <taxon>Methanobacteriota</taxon>
        <taxon>Stenosarchaea group</taxon>
        <taxon>Halobacteria</taxon>
        <taxon>Halobacteriales</taxon>
        <taxon>Halococcaceae</taxon>
        <taxon>Halococcus</taxon>
    </lineage>
</organism>
<comment type="caution">
    <text evidence="1">The sequence shown here is derived from an EMBL/GenBank/DDBJ whole genome shotgun (WGS) entry which is preliminary data.</text>
</comment>
<keyword evidence="2" id="KW-1185">Reference proteome</keyword>
<proteinExistence type="predicted"/>
<dbReference type="eggNOG" id="arCOG02966">
    <property type="taxonomic scope" value="Archaea"/>
</dbReference>
<dbReference type="Proteomes" id="UP000011566">
    <property type="component" value="Unassembled WGS sequence"/>
</dbReference>
<protein>
    <submittedName>
        <fullName evidence="1">HEAT repeat protein</fullName>
    </submittedName>
</protein>
<dbReference type="RefSeq" id="WP_007691456.1">
    <property type="nucleotide sequence ID" value="NZ_AOMB01000013.1"/>
</dbReference>
<dbReference type="PATRIC" id="fig|1132509.6.peg.1114"/>
<sequence length="329" mass="34324">MTEEQAETGSCSFADALERGGEALATHAAALRAAPVETRRRGVRALEAAATTDPGAIAPALSACEELLTDDDRAVRLSTAKLFVAVAAGDPDPVVPSVPALAARLADDEEFYYVRARSAEALGYVALAHPETVASPAVLADLRVGLSFEGSEVREKLAKALELVATGSPDRLRHHLPDLATHLDDGSELVRYHLTTALLVVGCVHPAALADVADGLLARLDDEEPSVRGRALEACGVLARSSVDVEVPRTRLASFADDETFVVRRARFAAAALDKGEDAFEDVGTVAAVRGTTEAAVAAIRAPDGECRNCGVALPEPGPPICPRCGAPR</sequence>
<dbReference type="SUPFAM" id="SSF48371">
    <property type="entry name" value="ARM repeat"/>
    <property type="match status" value="1"/>
</dbReference>
<dbReference type="InterPro" id="IPR016024">
    <property type="entry name" value="ARM-type_fold"/>
</dbReference>
<dbReference type="Gene3D" id="1.25.10.10">
    <property type="entry name" value="Leucine-rich Repeat Variant"/>
    <property type="match status" value="2"/>
</dbReference>
<gene>
    <name evidence="1" type="ORF">C447_04837</name>
</gene>
<reference evidence="1 2" key="1">
    <citation type="journal article" date="2014" name="PLoS Genet.">
        <title>Phylogenetically driven sequencing of extremely halophilic archaea reveals strategies for static and dynamic osmo-response.</title>
        <authorList>
            <person name="Becker E.A."/>
            <person name="Seitzer P.M."/>
            <person name="Tritt A."/>
            <person name="Larsen D."/>
            <person name="Krusor M."/>
            <person name="Yao A.I."/>
            <person name="Wu D."/>
            <person name="Madern D."/>
            <person name="Eisen J.A."/>
            <person name="Darling A.E."/>
            <person name="Facciotti M.T."/>
        </authorList>
    </citation>
    <scope>NUCLEOTIDE SEQUENCE [LARGE SCALE GENOMIC DNA]</scope>
    <source>
        <strain evidence="1 2">100A6</strain>
    </source>
</reference>